<sequence length="118" mass="13007">MIIQDLGNKNVIFETDCQVLARCVESNQPSLCEWESRGILDDILSALKSNSSFLVHFIPRQGNKAADWLAASTNKEVCPIGWVGIPLPSLSRLLEEDLKSIRYQQAQASTSTSSIELG</sequence>
<dbReference type="PANTHER" id="PTHR47074">
    <property type="entry name" value="BNAC02G40300D PROTEIN"/>
    <property type="match status" value="1"/>
</dbReference>
<organism evidence="2 3">
    <name type="scientific">Acacia crassicarpa</name>
    <name type="common">northern wattle</name>
    <dbReference type="NCBI Taxonomy" id="499986"/>
    <lineage>
        <taxon>Eukaryota</taxon>
        <taxon>Viridiplantae</taxon>
        <taxon>Streptophyta</taxon>
        <taxon>Embryophyta</taxon>
        <taxon>Tracheophyta</taxon>
        <taxon>Spermatophyta</taxon>
        <taxon>Magnoliopsida</taxon>
        <taxon>eudicotyledons</taxon>
        <taxon>Gunneridae</taxon>
        <taxon>Pentapetalae</taxon>
        <taxon>rosids</taxon>
        <taxon>fabids</taxon>
        <taxon>Fabales</taxon>
        <taxon>Fabaceae</taxon>
        <taxon>Caesalpinioideae</taxon>
        <taxon>mimosoid clade</taxon>
        <taxon>Acacieae</taxon>
        <taxon>Acacia</taxon>
    </lineage>
</organism>
<dbReference type="CDD" id="cd06222">
    <property type="entry name" value="RNase_H_like"/>
    <property type="match status" value="1"/>
</dbReference>
<dbReference type="EMBL" id="JAWXYG010000002">
    <property type="protein sequence ID" value="KAK4280398.1"/>
    <property type="molecule type" value="Genomic_DNA"/>
</dbReference>
<dbReference type="GO" id="GO:0004523">
    <property type="term" value="F:RNA-DNA hybrid ribonuclease activity"/>
    <property type="evidence" value="ECO:0007669"/>
    <property type="project" value="InterPro"/>
</dbReference>
<comment type="caution">
    <text evidence="2">The sequence shown here is derived from an EMBL/GenBank/DDBJ whole genome shotgun (WGS) entry which is preliminary data.</text>
</comment>
<dbReference type="Pfam" id="PF13456">
    <property type="entry name" value="RVT_3"/>
    <property type="match status" value="1"/>
</dbReference>
<evidence type="ECO:0000259" key="1">
    <source>
        <dbReference type="Pfam" id="PF13456"/>
    </source>
</evidence>
<dbReference type="InterPro" id="IPR002156">
    <property type="entry name" value="RNaseH_domain"/>
</dbReference>
<protein>
    <recommendedName>
        <fullName evidence="1">RNase H type-1 domain-containing protein</fullName>
    </recommendedName>
</protein>
<proteinExistence type="predicted"/>
<dbReference type="InterPro" id="IPR052929">
    <property type="entry name" value="RNase_H-like_EbsB-rel"/>
</dbReference>
<evidence type="ECO:0000313" key="2">
    <source>
        <dbReference type="EMBL" id="KAK4280398.1"/>
    </source>
</evidence>
<gene>
    <name evidence="2" type="ORF">QN277_012027</name>
</gene>
<dbReference type="Proteomes" id="UP001293593">
    <property type="component" value="Unassembled WGS sequence"/>
</dbReference>
<dbReference type="InterPro" id="IPR044730">
    <property type="entry name" value="RNase_H-like_dom_plant"/>
</dbReference>
<name>A0AAE1TCZ6_9FABA</name>
<dbReference type="InterPro" id="IPR036397">
    <property type="entry name" value="RNaseH_sf"/>
</dbReference>
<accession>A0AAE1TCZ6</accession>
<evidence type="ECO:0000313" key="3">
    <source>
        <dbReference type="Proteomes" id="UP001293593"/>
    </source>
</evidence>
<keyword evidence="3" id="KW-1185">Reference proteome</keyword>
<dbReference type="PANTHER" id="PTHR47074:SF11">
    <property type="entry name" value="REVERSE TRANSCRIPTASE-LIKE PROTEIN"/>
    <property type="match status" value="1"/>
</dbReference>
<reference evidence="2" key="1">
    <citation type="submission" date="2023-10" db="EMBL/GenBank/DDBJ databases">
        <title>Chromosome-level genome of the transformable northern wattle, Acacia crassicarpa.</title>
        <authorList>
            <person name="Massaro I."/>
            <person name="Sinha N.R."/>
            <person name="Poethig S."/>
            <person name="Leichty A.R."/>
        </authorList>
    </citation>
    <scope>NUCLEOTIDE SEQUENCE</scope>
    <source>
        <strain evidence="2">Acra3RX</strain>
        <tissue evidence="2">Leaf</tissue>
    </source>
</reference>
<dbReference type="Gene3D" id="3.30.420.10">
    <property type="entry name" value="Ribonuclease H-like superfamily/Ribonuclease H"/>
    <property type="match status" value="1"/>
</dbReference>
<feature type="domain" description="RNase H type-1" evidence="1">
    <location>
        <begin position="3"/>
        <end position="72"/>
    </location>
</feature>
<dbReference type="GO" id="GO:0003676">
    <property type="term" value="F:nucleic acid binding"/>
    <property type="evidence" value="ECO:0007669"/>
    <property type="project" value="InterPro"/>
</dbReference>
<dbReference type="AlphaFoldDB" id="A0AAE1TCZ6"/>